<dbReference type="SFLD" id="SFLDG01133">
    <property type="entry name" value="C1.5.4:_Enolase-phosphatase_Li"/>
    <property type="match status" value="1"/>
</dbReference>
<dbReference type="InterPro" id="IPR006439">
    <property type="entry name" value="HAD-SF_hydro_IA"/>
</dbReference>
<dbReference type="EC" id="3.1.3.77" evidence="4"/>
<name>A0A1F6TEF5_9PROT</name>
<dbReference type="Gene3D" id="3.40.50.1000">
    <property type="entry name" value="HAD superfamily/HAD-like"/>
    <property type="match status" value="1"/>
</dbReference>
<dbReference type="EMBL" id="MFSS01000051">
    <property type="protein sequence ID" value="OGI43513.1"/>
    <property type="molecule type" value="Genomic_DNA"/>
</dbReference>
<evidence type="ECO:0000256" key="1">
    <source>
        <dbReference type="ARBA" id="ARBA00022605"/>
    </source>
</evidence>
<dbReference type="Pfam" id="PF00702">
    <property type="entry name" value="Hydrolase"/>
    <property type="match status" value="1"/>
</dbReference>
<dbReference type="SUPFAM" id="SSF56784">
    <property type="entry name" value="HAD-like"/>
    <property type="match status" value="1"/>
</dbReference>
<keyword evidence="4" id="KW-0479">Metal-binding</keyword>
<dbReference type="SFLD" id="SFLDG01129">
    <property type="entry name" value="C1.5:_HAD__Beta-PGM__Phosphata"/>
    <property type="match status" value="1"/>
</dbReference>
<keyword evidence="2 4" id="KW-0378">Hydrolase</keyword>
<evidence type="ECO:0000313" key="6">
    <source>
        <dbReference type="Proteomes" id="UP000177925"/>
    </source>
</evidence>
<comment type="pathway">
    <text evidence="4">Amino-acid biosynthesis; L-methionine biosynthesis via salvage pathway; L-methionine from S-methyl-5-thio-alpha-D-ribose 1-phosphate: step 4/6.</text>
</comment>
<evidence type="ECO:0000313" key="5">
    <source>
        <dbReference type="EMBL" id="OGI43513.1"/>
    </source>
</evidence>
<accession>A0A1F6TEF5</accession>
<organism evidence="5 6">
    <name type="scientific">Candidatus Muproteobacteria bacterium RBG_16_64_11</name>
    <dbReference type="NCBI Taxonomy" id="1817758"/>
    <lineage>
        <taxon>Bacteria</taxon>
        <taxon>Pseudomonadati</taxon>
        <taxon>Pseudomonadota</taxon>
        <taxon>Candidatus Muproteobacteria</taxon>
    </lineage>
</organism>
<protein>
    <recommendedName>
        <fullName evidence="4">Enolase-phosphatase E1</fullName>
        <ecNumber evidence="4">3.1.3.77</ecNumber>
    </recommendedName>
    <alternativeName>
        <fullName evidence="4">2,3-diketo-5-methylthio-1-phosphopentane phosphatase</fullName>
    </alternativeName>
</protein>
<dbReference type="CDD" id="cd01629">
    <property type="entry name" value="HAD_EP"/>
    <property type="match status" value="1"/>
</dbReference>
<reference evidence="5 6" key="1">
    <citation type="journal article" date="2016" name="Nat. Commun.">
        <title>Thousands of microbial genomes shed light on interconnected biogeochemical processes in an aquifer system.</title>
        <authorList>
            <person name="Anantharaman K."/>
            <person name="Brown C.T."/>
            <person name="Hug L.A."/>
            <person name="Sharon I."/>
            <person name="Castelle C.J."/>
            <person name="Probst A.J."/>
            <person name="Thomas B.C."/>
            <person name="Singh A."/>
            <person name="Wilkins M.J."/>
            <person name="Karaoz U."/>
            <person name="Brodie E.L."/>
            <person name="Williams K.H."/>
            <person name="Hubbard S.S."/>
            <person name="Banfield J.F."/>
        </authorList>
    </citation>
    <scope>NUCLEOTIDE SEQUENCE [LARGE SCALE GENOMIC DNA]</scope>
</reference>
<dbReference type="NCBIfam" id="TIGR01549">
    <property type="entry name" value="HAD-SF-IA-v1"/>
    <property type="match status" value="1"/>
</dbReference>
<dbReference type="AlphaFoldDB" id="A0A1F6TEF5"/>
<dbReference type="GO" id="GO:0000287">
    <property type="term" value="F:magnesium ion binding"/>
    <property type="evidence" value="ECO:0007669"/>
    <property type="project" value="UniProtKB-UniRule"/>
</dbReference>
<dbReference type="GO" id="GO:0043715">
    <property type="term" value="F:2,3-diketo-5-methylthiopentyl-1-phosphate enolase activity"/>
    <property type="evidence" value="ECO:0007669"/>
    <property type="project" value="UniProtKB-UniRule"/>
</dbReference>
<dbReference type="STRING" id="1817758.A2150_07930"/>
<dbReference type="SFLD" id="SFLDF00044">
    <property type="entry name" value="enolase-phosphatase"/>
    <property type="match status" value="1"/>
</dbReference>
<comment type="pathway">
    <text evidence="4">Amino-acid biosynthesis; L-methionine biosynthesis via salvage pathway; L-methionine from S-methyl-5-thio-alpha-D-ribose 1-phosphate: step 3/6.</text>
</comment>
<dbReference type="NCBIfam" id="TIGR01691">
    <property type="entry name" value="enolase-ppase"/>
    <property type="match status" value="1"/>
</dbReference>
<keyword evidence="4" id="KW-0460">Magnesium</keyword>
<dbReference type="HAMAP" id="MF_01681">
    <property type="entry name" value="Salvage_MtnC"/>
    <property type="match status" value="1"/>
</dbReference>
<gene>
    <name evidence="4" type="primary">mtnC</name>
    <name evidence="5" type="ORF">A2150_07930</name>
</gene>
<dbReference type="InterPro" id="IPR036412">
    <property type="entry name" value="HAD-like_sf"/>
</dbReference>
<evidence type="ECO:0000256" key="3">
    <source>
        <dbReference type="ARBA" id="ARBA00023167"/>
    </source>
</evidence>
<dbReference type="UniPathway" id="UPA00904">
    <property type="reaction ID" value="UER00876"/>
</dbReference>
<dbReference type="PANTHER" id="PTHR20371:SF1">
    <property type="entry name" value="ENOLASE-PHOSPHATASE E1"/>
    <property type="match status" value="1"/>
</dbReference>
<comment type="caution">
    <text evidence="5">The sequence shown here is derived from an EMBL/GenBank/DDBJ whole genome shotgun (WGS) entry which is preliminary data.</text>
</comment>
<dbReference type="InterPro" id="IPR023943">
    <property type="entry name" value="Enolase-ppase_E1"/>
</dbReference>
<dbReference type="Proteomes" id="UP000177925">
    <property type="component" value="Unassembled WGS sequence"/>
</dbReference>
<dbReference type="GO" id="GO:0019509">
    <property type="term" value="P:L-methionine salvage from methylthioadenosine"/>
    <property type="evidence" value="ECO:0007669"/>
    <property type="project" value="UniProtKB-UniRule"/>
</dbReference>
<keyword evidence="1 4" id="KW-0028">Amino-acid biosynthesis</keyword>
<evidence type="ECO:0000256" key="2">
    <source>
        <dbReference type="ARBA" id="ARBA00022801"/>
    </source>
</evidence>
<sequence>MIKAIVTDVEGTTTSLSFVKDVLFPYARARLPEFVRAHRNDPLVRQFLDDTAKAAGRALDEDGAIAQLIEWIDQDKKITPLKALQGMIWERGYRHRDFTGHVYADAARNLAQWHARGLKLYVFSSGSVQAQKLIFGYSDCGDLTPLFSGYFDTAIGAKRKPASYAAISAAIGYPPAEILFLSDTKEELDAAHRAGMYTVQLVRDGALAVDAAHPQVKDFDALTALSLFERA</sequence>
<evidence type="ECO:0000256" key="4">
    <source>
        <dbReference type="HAMAP-Rule" id="MF_01681"/>
    </source>
</evidence>
<comment type="cofactor">
    <cofactor evidence="4">
        <name>Mg(2+)</name>
        <dbReference type="ChEBI" id="CHEBI:18420"/>
    </cofactor>
    <text evidence="4">Binds 1 Mg(2+) ion per subunit.</text>
</comment>
<dbReference type="GO" id="GO:0043716">
    <property type="term" value="F:2-hydroxy-3-keto-5-methylthiopentenyl-1-phosphate phosphatase activity"/>
    <property type="evidence" value="ECO:0007669"/>
    <property type="project" value="UniProtKB-UniRule"/>
</dbReference>
<dbReference type="Gene3D" id="1.10.720.60">
    <property type="match status" value="1"/>
</dbReference>
<proteinExistence type="inferred from homology"/>
<comment type="subunit">
    <text evidence="4">Monomer.</text>
</comment>
<dbReference type="PANTHER" id="PTHR20371">
    <property type="entry name" value="ENOLASE-PHOSPHATASE E1"/>
    <property type="match status" value="1"/>
</dbReference>
<comment type="function">
    <text evidence="4">Bifunctional enzyme that catalyzes the enolization of 2,3-diketo-5-methylthiopentyl-1-phosphate (DK-MTP-1-P) into the intermediate 2-hydroxy-3-keto-5-methylthiopentenyl-1-phosphate (HK-MTPenyl-1-P), which is then dephosphorylated to form the acireductone 1,2-dihydroxy-3-keto-5-methylthiopentene (DHK-MTPene).</text>
</comment>
<comment type="catalytic activity">
    <reaction evidence="4">
        <text>5-methylsulfanyl-2,3-dioxopentyl phosphate + H2O = 1,2-dihydroxy-5-(methylsulfanyl)pent-1-en-3-one + phosphate</text>
        <dbReference type="Rhea" id="RHEA:21700"/>
        <dbReference type="ChEBI" id="CHEBI:15377"/>
        <dbReference type="ChEBI" id="CHEBI:43474"/>
        <dbReference type="ChEBI" id="CHEBI:49252"/>
        <dbReference type="ChEBI" id="CHEBI:58828"/>
        <dbReference type="EC" id="3.1.3.77"/>
    </reaction>
</comment>
<dbReference type="SFLD" id="SFLDS00003">
    <property type="entry name" value="Haloacid_Dehalogenase"/>
    <property type="match status" value="1"/>
</dbReference>
<dbReference type="GO" id="GO:0043874">
    <property type="term" value="F:acireductone synthase activity"/>
    <property type="evidence" value="ECO:0007669"/>
    <property type="project" value="UniProtKB-EC"/>
</dbReference>
<comment type="similarity">
    <text evidence="4">Belongs to the HAD-like hydrolase superfamily. MasA/MtnC family.</text>
</comment>
<dbReference type="InterPro" id="IPR023214">
    <property type="entry name" value="HAD_sf"/>
</dbReference>
<keyword evidence="3 4" id="KW-0486">Methionine biosynthesis</keyword>